<dbReference type="EMBL" id="KN822148">
    <property type="protein sequence ID" value="KIM54704.1"/>
    <property type="molecule type" value="Genomic_DNA"/>
</dbReference>
<feature type="region of interest" description="Disordered" evidence="2">
    <location>
        <begin position="249"/>
        <end position="389"/>
    </location>
</feature>
<dbReference type="GO" id="GO:0008270">
    <property type="term" value="F:zinc ion binding"/>
    <property type="evidence" value="ECO:0007669"/>
    <property type="project" value="UniProtKB-KW"/>
</dbReference>
<feature type="region of interest" description="Disordered" evidence="2">
    <location>
        <begin position="203"/>
        <end position="227"/>
    </location>
</feature>
<feature type="domain" description="C2H2-type" evidence="3">
    <location>
        <begin position="431"/>
        <end position="459"/>
    </location>
</feature>
<dbReference type="Proteomes" id="UP000053989">
    <property type="component" value="Unassembled WGS sequence"/>
</dbReference>
<evidence type="ECO:0000256" key="1">
    <source>
        <dbReference type="PROSITE-ProRule" id="PRU00042"/>
    </source>
</evidence>
<evidence type="ECO:0000256" key="2">
    <source>
        <dbReference type="SAM" id="MobiDB-lite"/>
    </source>
</evidence>
<reference evidence="5" key="2">
    <citation type="submission" date="2015-01" db="EMBL/GenBank/DDBJ databases">
        <title>Evolutionary Origins and Diversification of the Mycorrhizal Mutualists.</title>
        <authorList>
            <consortium name="DOE Joint Genome Institute"/>
            <consortium name="Mycorrhizal Genomics Consortium"/>
            <person name="Kohler A."/>
            <person name="Kuo A."/>
            <person name="Nagy L.G."/>
            <person name="Floudas D."/>
            <person name="Copeland A."/>
            <person name="Barry K.W."/>
            <person name="Cichocki N."/>
            <person name="Veneault-Fourrey C."/>
            <person name="LaButti K."/>
            <person name="Lindquist E.A."/>
            <person name="Lipzen A."/>
            <person name="Lundell T."/>
            <person name="Morin E."/>
            <person name="Murat C."/>
            <person name="Riley R."/>
            <person name="Ohm R."/>
            <person name="Sun H."/>
            <person name="Tunlid A."/>
            <person name="Henrissat B."/>
            <person name="Grigoriev I.V."/>
            <person name="Hibbett D.S."/>
            <person name="Martin F."/>
        </authorList>
    </citation>
    <scope>NUCLEOTIDE SEQUENCE [LARGE SCALE GENOMIC DNA]</scope>
    <source>
        <strain evidence="5">Foug A</strain>
    </source>
</reference>
<dbReference type="PROSITE" id="PS50157">
    <property type="entry name" value="ZINC_FINGER_C2H2_2"/>
    <property type="match status" value="1"/>
</dbReference>
<feature type="compositionally biased region" description="Basic residues" evidence="2">
    <location>
        <begin position="368"/>
        <end position="378"/>
    </location>
</feature>
<organism evidence="4 5">
    <name type="scientific">Scleroderma citrinum Foug A</name>
    <dbReference type="NCBI Taxonomy" id="1036808"/>
    <lineage>
        <taxon>Eukaryota</taxon>
        <taxon>Fungi</taxon>
        <taxon>Dikarya</taxon>
        <taxon>Basidiomycota</taxon>
        <taxon>Agaricomycotina</taxon>
        <taxon>Agaricomycetes</taxon>
        <taxon>Agaricomycetidae</taxon>
        <taxon>Boletales</taxon>
        <taxon>Sclerodermatineae</taxon>
        <taxon>Sclerodermataceae</taxon>
        <taxon>Scleroderma</taxon>
    </lineage>
</organism>
<dbReference type="HOGENOM" id="CLU_575107_0_0_1"/>
<dbReference type="InParanoid" id="A0A0C3DEA3"/>
<evidence type="ECO:0000313" key="4">
    <source>
        <dbReference type="EMBL" id="KIM54704.1"/>
    </source>
</evidence>
<dbReference type="Gene3D" id="3.30.160.60">
    <property type="entry name" value="Classic Zinc Finger"/>
    <property type="match status" value="1"/>
</dbReference>
<protein>
    <recommendedName>
        <fullName evidence="3">C2H2-type domain-containing protein</fullName>
    </recommendedName>
</protein>
<feature type="compositionally biased region" description="Low complexity" evidence="2">
    <location>
        <begin position="110"/>
        <end position="125"/>
    </location>
</feature>
<feature type="compositionally biased region" description="Basic residues" evidence="2">
    <location>
        <begin position="465"/>
        <end position="475"/>
    </location>
</feature>
<feature type="compositionally biased region" description="Low complexity" evidence="2">
    <location>
        <begin position="291"/>
        <end position="303"/>
    </location>
</feature>
<dbReference type="OrthoDB" id="8922241at2759"/>
<keyword evidence="1" id="KW-0479">Metal-binding</keyword>
<evidence type="ECO:0000259" key="3">
    <source>
        <dbReference type="PROSITE" id="PS50157"/>
    </source>
</evidence>
<feature type="region of interest" description="Disordered" evidence="2">
    <location>
        <begin position="444"/>
        <end position="475"/>
    </location>
</feature>
<proteinExistence type="predicted"/>
<sequence>MDSIIHQFVNIPDDPIPACERSLSLPPMDDDVDSLRAIPEPDDGCEDRANVLILRTDVDGQTLPLGWSERGIHYDGAKHLKRVRSGIEFFPQLTSRDTWSDFDLVPDLTPDSSPASVSSSTLSTPETGRLFTEGETTPLMETHFEDTMFGNNNADYVSLYLEELEDSLSHDAASYSFSHTMLEDIVCQPPTFLVHSTGAISPGMPTPGPIPESMNSDAPILGSLNGIRPFTPGTAQCSLPCFSDKGADQRLSAAVTPSSTRHPPSPDLREGKSDEEEDLTSLIGTPEIEQSISLISPTSPSLLGKRCRVPPPGDDAPVEGPSRRSKVTSDDDGEYVPPTRQTRYKEARPSSTSSGSRLPSVRPNPGAKTKRRASKKSRSYMGSSSTPRSRCQHCKITFSRAGDVDRHQKTLACPVLRCQAEADGTLDEAKFPCPICGDKLSRNDSQARHFDNTHPDVDPADYGLKLRKRDGRPSL</sequence>
<keyword evidence="1" id="KW-0863">Zinc-finger</keyword>
<feature type="compositionally biased region" description="Basic and acidic residues" evidence="2">
    <location>
        <begin position="444"/>
        <end position="457"/>
    </location>
</feature>
<keyword evidence="5" id="KW-1185">Reference proteome</keyword>
<keyword evidence="1" id="KW-0862">Zinc</keyword>
<feature type="region of interest" description="Disordered" evidence="2">
    <location>
        <begin position="110"/>
        <end position="130"/>
    </location>
</feature>
<name>A0A0C3DEA3_9AGAM</name>
<dbReference type="AlphaFoldDB" id="A0A0C3DEA3"/>
<feature type="compositionally biased region" description="Low complexity" evidence="2">
    <location>
        <begin position="349"/>
        <end position="360"/>
    </location>
</feature>
<gene>
    <name evidence="4" type="ORF">SCLCIDRAFT_30857</name>
</gene>
<dbReference type="InterPro" id="IPR013087">
    <property type="entry name" value="Znf_C2H2_type"/>
</dbReference>
<evidence type="ECO:0000313" key="5">
    <source>
        <dbReference type="Proteomes" id="UP000053989"/>
    </source>
</evidence>
<dbReference type="PROSITE" id="PS00028">
    <property type="entry name" value="ZINC_FINGER_C2H2_1"/>
    <property type="match status" value="1"/>
</dbReference>
<accession>A0A0C3DEA3</accession>
<reference evidence="4 5" key="1">
    <citation type="submission" date="2014-04" db="EMBL/GenBank/DDBJ databases">
        <authorList>
            <consortium name="DOE Joint Genome Institute"/>
            <person name="Kuo A."/>
            <person name="Kohler A."/>
            <person name="Nagy L.G."/>
            <person name="Floudas D."/>
            <person name="Copeland A."/>
            <person name="Barry K.W."/>
            <person name="Cichocki N."/>
            <person name="Veneault-Fourrey C."/>
            <person name="LaButti K."/>
            <person name="Lindquist E.A."/>
            <person name="Lipzen A."/>
            <person name="Lundell T."/>
            <person name="Morin E."/>
            <person name="Murat C."/>
            <person name="Sun H."/>
            <person name="Tunlid A."/>
            <person name="Henrissat B."/>
            <person name="Grigoriev I.V."/>
            <person name="Hibbett D.S."/>
            <person name="Martin F."/>
            <person name="Nordberg H.P."/>
            <person name="Cantor M.N."/>
            <person name="Hua S.X."/>
        </authorList>
    </citation>
    <scope>NUCLEOTIDE SEQUENCE [LARGE SCALE GENOMIC DNA]</scope>
    <source>
        <strain evidence="4 5">Foug A</strain>
    </source>
</reference>